<feature type="transmembrane region" description="Helical" evidence="1">
    <location>
        <begin position="56"/>
        <end position="78"/>
    </location>
</feature>
<evidence type="ECO:0000313" key="3">
    <source>
        <dbReference type="Proteomes" id="UP000763557"/>
    </source>
</evidence>
<gene>
    <name evidence="2" type="ORF">GC106_60340</name>
</gene>
<dbReference type="Proteomes" id="UP000763557">
    <property type="component" value="Unassembled WGS sequence"/>
</dbReference>
<sequence>MSDEPQQAKPSSHALQIAQMWAKLPPKHLEAALRALEPELRREHEHRLARMAHVRYMCGLGAGFVIAIGMLTSAVFVGINGQPWLAALFTGPSMLALAKLFVIRRADAADARQITRAQQNALAGAPVEPTPRTPL</sequence>
<evidence type="ECO:0000313" key="2">
    <source>
        <dbReference type="EMBL" id="NRN68787.1"/>
    </source>
</evidence>
<evidence type="ECO:0008006" key="4">
    <source>
        <dbReference type="Google" id="ProtNLM"/>
    </source>
</evidence>
<name>A0ABX2FBS9_9PSEU</name>
<accession>A0ABX2FBS9</accession>
<keyword evidence="3" id="KW-1185">Reference proteome</keyword>
<reference evidence="2 3" key="1">
    <citation type="submission" date="2020-01" db="EMBL/GenBank/DDBJ databases">
        <title>Kibdelosporangium persica a novel Actinomycetes from a hot desert in Iran.</title>
        <authorList>
            <person name="Safaei N."/>
            <person name="Zaburannyi N."/>
            <person name="Mueller R."/>
            <person name="Wink J."/>
        </authorList>
    </citation>
    <scope>NUCLEOTIDE SEQUENCE [LARGE SCALE GENOMIC DNA]</scope>
    <source>
        <strain evidence="2 3">4NS15</strain>
    </source>
</reference>
<keyword evidence="1" id="KW-0812">Transmembrane</keyword>
<organism evidence="2 3">
    <name type="scientific">Kibdelosporangium persicum</name>
    <dbReference type="NCBI Taxonomy" id="2698649"/>
    <lineage>
        <taxon>Bacteria</taxon>
        <taxon>Bacillati</taxon>
        <taxon>Actinomycetota</taxon>
        <taxon>Actinomycetes</taxon>
        <taxon>Pseudonocardiales</taxon>
        <taxon>Pseudonocardiaceae</taxon>
        <taxon>Kibdelosporangium</taxon>
    </lineage>
</organism>
<keyword evidence="1" id="KW-0472">Membrane</keyword>
<dbReference type="RefSeq" id="WP_173138297.1">
    <property type="nucleotide sequence ID" value="NZ_CBCSGW010000064.1"/>
</dbReference>
<keyword evidence="1" id="KW-1133">Transmembrane helix</keyword>
<proteinExistence type="predicted"/>
<feature type="transmembrane region" description="Helical" evidence="1">
    <location>
        <begin position="84"/>
        <end position="102"/>
    </location>
</feature>
<evidence type="ECO:0000256" key="1">
    <source>
        <dbReference type="SAM" id="Phobius"/>
    </source>
</evidence>
<comment type="caution">
    <text evidence="2">The sequence shown here is derived from an EMBL/GenBank/DDBJ whole genome shotgun (WGS) entry which is preliminary data.</text>
</comment>
<protein>
    <recommendedName>
        <fullName evidence="4">DUF3040 domain-containing protein</fullName>
    </recommendedName>
</protein>
<dbReference type="EMBL" id="JAAATY010000022">
    <property type="protein sequence ID" value="NRN68787.1"/>
    <property type="molecule type" value="Genomic_DNA"/>
</dbReference>